<sequence length="121" mass="13273">MERVVLGRENNLKQIQKIGEQAKLPMEVFVHGALCVSYSGQCLTSEMWGGRSATRGECAQACRLPYDLIVDGEQKPMGDVAYLLSPKDLAAIDLMPELIEAGVTSFKIEGRLKSPEYVANV</sequence>
<organism evidence="1 2">
    <name type="scientific">Clostridium perfringens</name>
    <dbReference type="NCBI Taxonomy" id="1502"/>
    <lineage>
        <taxon>Bacteria</taxon>
        <taxon>Bacillati</taxon>
        <taxon>Bacillota</taxon>
        <taxon>Clostridia</taxon>
        <taxon>Eubacteriales</taxon>
        <taxon>Clostridiaceae</taxon>
        <taxon>Clostridium</taxon>
    </lineage>
</organism>
<dbReference type="PANTHER" id="PTHR30217">
    <property type="entry name" value="PEPTIDASE U32 FAMILY"/>
    <property type="match status" value="1"/>
</dbReference>
<evidence type="ECO:0000313" key="2">
    <source>
        <dbReference type="Proteomes" id="UP001288778"/>
    </source>
</evidence>
<feature type="non-terminal residue" evidence="1">
    <location>
        <position position="1"/>
    </location>
</feature>
<dbReference type="Proteomes" id="UP001288778">
    <property type="component" value="Unassembled WGS sequence"/>
</dbReference>
<evidence type="ECO:0000313" key="1">
    <source>
        <dbReference type="EMBL" id="MDZ4910879.1"/>
    </source>
</evidence>
<dbReference type="InterPro" id="IPR051454">
    <property type="entry name" value="RNA/ubiquinone_mod_enzymes"/>
</dbReference>
<name>A0AAW9HYV7_CLOPF</name>
<gene>
    <name evidence="1" type="ORF">GNF68_18140</name>
</gene>
<feature type="non-terminal residue" evidence="1">
    <location>
        <position position="121"/>
    </location>
</feature>
<reference evidence="1" key="1">
    <citation type="submission" date="2019-11" db="EMBL/GenBank/DDBJ databases">
        <title>Characterization of Clostridium perfringens isolates from swine manure treated agricultural soils.</title>
        <authorList>
            <person name="Wushke S.T."/>
        </authorList>
    </citation>
    <scope>NUCLEOTIDE SEQUENCE</scope>
    <source>
        <strain evidence="1">X94</strain>
    </source>
</reference>
<dbReference type="InterPro" id="IPR001539">
    <property type="entry name" value="Peptidase_U32"/>
</dbReference>
<dbReference type="AlphaFoldDB" id="A0AAW9HYV7"/>
<dbReference type="Pfam" id="PF01136">
    <property type="entry name" value="Peptidase_U32"/>
    <property type="match status" value="1"/>
</dbReference>
<comment type="caution">
    <text evidence="1">The sequence shown here is derived from an EMBL/GenBank/DDBJ whole genome shotgun (WGS) entry which is preliminary data.</text>
</comment>
<accession>A0AAW9HYV7</accession>
<dbReference type="PANTHER" id="PTHR30217:SF10">
    <property type="entry name" value="23S RRNA 5-HYDROXYCYTIDINE C2501 SYNTHASE"/>
    <property type="match status" value="1"/>
</dbReference>
<proteinExistence type="predicted"/>
<protein>
    <submittedName>
        <fullName evidence="1">U32 family peptidase</fullName>
    </submittedName>
</protein>
<dbReference type="EMBL" id="WNUI01000863">
    <property type="protein sequence ID" value="MDZ4910879.1"/>
    <property type="molecule type" value="Genomic_DNA"/>
</dbReference>